<dbReference type="AlphaFoldDB" id="A0A8H3WAB0"/>
<reference evidence="2 3" key="1">
    <citation type="submission" date="2019-12" db="EMBL/GenBank/DDBJ databases">
        <title>A genome sequence resource for the geographically widespread anthracnose pathogen Colletotrichum asianum.</title>
        <authorList>
            <person name="Meng Y."/>
        </authorList>
    </citation>
    <scope>NUCLEOTIDE SEQUENCE [LARGE SCALE GENOMIC DNA]</scope>
    <source>
        <strain evidence="2 3">ICMP 18580</strain>
    </source>
</reference>
<keyword evidence="3" id="KW-1185">Reference proteome</keyword>
<comment type="caution">
    <text evidence="2">The sequence shown here is derived from an EMBL/GenBank/DDBJ whole genome shotgun (WGS) entry which is preliminary data.</text>
</comment>
<proteinExistence type="predicted"/>
<gene>
    <name evidence="2" type="ORF">GQ607_011776</name>
</gene>
<evidence type="ECO:0000313" key="2">
    <source>
        <dbReference type="EMBL" id="KAF0321018.1"/>
    </source>
</evidence>
<sequence>MAGSIASDGYSYTDAGFEPACLVAPAHISGAGSTPRHGTHAANDENTKISDTQVADDSAVEKASSPTLNASQSKPSAQNLLISSTTASNNSTGPVGVGNTNGPTFASGEQGDKGVGADRAYLCLHRSMCNEDSGHQP</sequence>
<feature type="region of interest" description="Disordered" evidence="1">
    <location>
        <begin position="29"/>
        <end position="113"/>
    </location>
</feature>
<name>A0A8H3WAB0_9PEZI</name>
<dbReference type="EMBL" id="WOWK01000076">
    <property type="protein sequence ID" value="KAF0321018.1"/>
    <property type="molecule type" value="Genomic_DNA"/>
</dbReference>
<organism evidence="2 3">
    <name type="scientific">Colletotrichum asianum</name>
    <dbReference type="NCBI Taxonomy" id="702518"/>
    <lineage>
        <taxon>Eukaryota</taxon>
        <taxon>Fungi</taxon>
        <taxon>Dikarya</taxon>
        <taxon>Ascomycota</taxon>
        <taxon>Pezizomycotina</taxon>
        <taxon>Sordariomycetes</taxon>
        <taxon>Hypocreomycetidae</taxon>
        <taxon>Glomerellales</taxon>
        <taxon>Glomerellaceae</taxon>
        <taxon>Colletotrichum</taxon>
        <taxon>Colletotrichum gloeosporioides species complex</taxon>
    </lineage>
</organism>
<dbReference type="Proteomes" id="UP000434172">
    <property type="component" value="Unassembled WGS sequence"/>
</dbReference>
<accession>A0A8H3WAB0</accession>
<feature type="compositionally biased region" description="Polar residues" evidence="1">
    <location>
        <begin position="64"/>
        <end position="104"/>
    </location>
</feature>
<evidence type="ECO:0000313" key="3">
    <source>
        <dbReference type="Proteomes" id="UP000434172"/>
    </source>
</evidence>
<evidence type="ECO:0000256" key="1">
    <source>
        <dbReference type="SAM" id="MobiDB-lite"/>
    </source>
</evidence>
<protein>
    <submittedName>
        <fullName evidence="2">Uncharacterized protein</fullName>
    </submittedName>
</protein>